<dbReference type="EMBL" id="MU275906">
    <property type="protein sequence ID" value="KAI0047341.1"/>
    <property type="molecule type" value="Genomic_DNA"/>
</dbReference>
<organism evidence="1 2">
    <name type="scientific">Auriscalpium vulgare</name>
    <dbReference type="NCBI Taxonomy" id="40419"/>
    <lineage>
        <taxon>Eukaryota</taxon>
        <taxon>Fungi</taxon>
        <taxon>Dikarya</taxon>
        <taxon>Basidiomycota</taxon>
        <taxon>Agaricomycotina</taxon>
        <taxon>Agaricomycetes</taxon>
        <taxon>Russulales</taxon>
        <taxon>Auriscalpiaceae</taxon>
        <taxon>Auriscalpium</taxon>
    </lineage>
</organism>
<name>A0ACB8RUR2_9AGAM</name>
<protein>
    <submittedName>
        <fullName evidence="1">Uncharacterized protein</fullName>
    </submittedName>
</protein>
<accession>A0ACB8RUR2</accession>
<proteinExistence type="predicted"/>
<gene>
    <name evidence="1" type="ORF">FA95DRAFT_1231325</name>
</gene>
<keyword evidence="2" id="KW-1185">Reference proteome</keyword>
<reference evidence="1" key="1">
    <citation type="submission" date="2021-02" db="EMBL/GenBank/DDBJ databases">
        <authorList>
            <consortium name="DOE Joint Genome Institute"/>
            <person name="Ahrendt S."/>
            <person name="Looney B.P."/>
            <person name="Miyauchi S."/>
            <person name="Morin E."/>
            <person name="Drula E."/>
            <person name="Courty P.E."/>
            <person name="Chicoki N."/>
            <person name="Fauchery L."/>
            <person name="Kohler A."/>
            <person name="Kuo A."/>
            <person name="Labutti K."/>
            <person name="Pangilinan J."/>
            <person name="Lipzen A."/>
            <person name="Riley R."/>
            <person name="Andreopoulos W."/>
            <person name="He G."/>
            <person name="Johnson J."/>
            <person name="Barry K.W."/>
            <person name="Grigoriev I.V."/>
            <person name="Nagy L."/>
            <person name="Hibbett D."/>
            <person name="Henrissat B."/>
            <person name="Matheny P.B."/>
            <person name="Labbe J."/>
            <person name="Martin F."/>
        </authorList>
    </citation>
    <scope>NUCLEOTIDE SEQUENCE</scope>
    <source>
        <strain evidence="1">FP105234-sp</strain>
    </source>
</reference>
<evidence type="ECO:0000313" key="2">
    <source>
        <dbReference type="Proteomes" id="UP000814033"/>
    </source>
</evidence>
<comment type="caution">
    <text evidence="1">The sequence shown here is derived from an EMBL/GenBank/DDBJ whole genome shotgun (WGS) entry which is preliminary data.</text>
</comment>
<dbReference type="Proteomes" id="UP000814033">
    <property type="component" value="Unassembled WGS sequence"/>
</dbReference>
<evidence type="ECO:0000313" key="1">
    <source>
        <dbReference type="EMBL" id="KAI0047341.1"/>
    </source>
</evidence>
<sequence length="157" mass="17241">MPQKCFNCGQGGHIARVCPKGTMGPYASRTPPPGRGLNMAGIPPVKCYRCGGLNHMAKDCLAPLGVDEDDPSPNLEAETVAPEPAPELAPEPAPEPAPWPARRAKTCFKCQQEGHISRDCPQNQDNDWNTDANNVWPDIEEDDIWTAPDPKREWPEF</sequence>
<reference evidence="1" key="2">
    <citation type="journal article" date="2022" name="New Phytol.">
        <title>Evolutionary transition to the ectomycorrhizal habit in the genomes of a hyperdiverse lineage of mushroom-forming fungi.</title>
        <authorList>
            <person name="Looney B."/>
            <person name="Miyauchi S."/>
            <person name="Morin E."/>
            <person name="Drula E."/>
            <person name="Courty P.E."/>
            <person name="Kohler A."/>
            <person name="Kuo A."/>
            <person name="LaButti K."/>
            <person name="Pangilinan J."/>
            <person name="Lipzen A."/>
            <person name="Riley R."/>
            <person name="Andreopoulos W."/>
            <person name="He G."/>
            <person name="Johnson J."/>
            <person name="Nolan M."/>
            <person name="Tritt A."/>
            <person name="Barry K.W."/>
            <person name="Grigoriev I.V."/>
            <person name="Nagy L.G."/>
            <person name="Hibbett D."/>
            <person name="Henrissat B."/>
            <person name="Matheny P.B."/>
            <person name="Labbe J."/>
            <person name="Martin F.M."/>
        </authorList>
    </citation>
    <scope>NUCLEOTIDE SEQUENCE</scope>
    <source>
        <strain evidence="1">FP105234-sp</strain>
    </source>
</reference>